<keyword evidence="1" id="KW-1133">Transmembrane helix</keyword>
<dbReference type="KEGG" id="nga:Ngar_c04880"/>
<dbReference type="GeneID" id="13796662"/>
<proteinExistence type="predicted"/>
<evidence type="ECO:0000313" key="2">
    <source>
        <dbReference type="EMBL" id="AFU57432.1"/>
    </source>
</evidence>
<organism evidence="2 3">
    <name type="scientific">Nitrososphaera gargensis (strain Ga9.2)</name>
    <dbReference type="NCBI Taxonomy" id="1237085"/>
    <lineage>
        <taxon>Archaea</taxon>
        <taxon>Nitrososphaerota</taxon>
        <taxon>Nitrososphaeria</taxon>
        <taxon>Nitrososphaerales</taxon>
        <taxon>Nitrososphaeraceae</taxon>
        <taxon>Nitrososphaera</taxon>
    </lineage>
</organism>
<dbReference type="AlphaFoldDB" id="K0IHT7"/>
<gene>
    <name evidence="2" type="ordered locus">Ngar_c04880</name>
</gene>
<dbReference type="Proteomes" id="UP000008037">
    <property type="component" value="Chromosome"/>
</dbReference>
<evidence type="ECO:0000313" key="3">
    <source>
        <dbReference type="Proteomes" id="UP000008037"/>
    </source>
</evidence>
<keyword evidence="3" id="KW-1185">Reference proteome</keyword>
<name>K0IHT7_NITGG</name>
<dbReference type="STRING" id="1237085.Ngar_c04880"/>
<dbReference type="InParanoid" id="K0IHT7"/>
<dbReference type="HOGENOM" id="CLU_165240_0_0_2"/>
<keyword evidence="1" id="KW-0812">Transmembrane</keyword>
<keyword evidence="1" id="KW-0472">Membrane</keyword>
<dbReference type="BioCyc" id="CNIT1237085:G1324-486-MONOMER"/>
<sequence>MKQQLIIIAAATAAGILAVTSVPQSYAQYGADSIGTATQEQLLRCEELEIDRNQCNDVTILAKERLLYAQKTTYGNNPDGSGTPYFKGIETFTVIGVLGAIFGGVAGAFYMMGRKGKQVPV</sequence>
<protein>
    <submittedName>
        <fullName evidence="2">Uncharacterized protein</fullName>
    </submittedName>
</protein>
<reference evidence="2 3" key="1">
    <citation type="journal article" date="2012" name="Environ. Microbiol.">
        <title>The genome of the ammonia-oxidizing Candidatus Nitrososphaera gargensis: insights into metabolic versatility and environmental adaptations.</title>
        <authorList>
            <person name="Spang A."/>
            <person name="Poehlein A."/>
            <person name="Offre P."/>
            <person name="Zumbragel S."/>
            <person name="Haider S."/>
            <person name="Rychlik N."/>
            <person name="Nowka B."/>
            <person name="Schmeisser C."/>
            <person name="Lebedeva E.V."/>
            <person name="Rattei T."/>
            <person name="Bohm C."/>
            <person name="Schmid M."/>
            <person name="Galushko A."/>
            <person name="Hatzenpichler R."/>
            <person name="Weinmaier T."/>
            <person name="Daniel R."/>
            <person name="Schleper C."/>
            <person name="Spieck E."/>
            <person name="Streit W."/>
            <person name="Wagner M."/>
        </authorList>
    </citation>
    <scope>NUCLEOTIDE SEQUENCE [LARGE SCALE GENOMIC DNA]</scope>
    <source>
        <strain evidence="3">Ga9.2</strain>
    </source>
</reference>
<accession>K0IHT7</accession>
<feature type="transmembrane region" description="Helical" evidence="1">
    <location>
        <begin position="92"/>
        <end position="112"/>
    </location>
</feature>
<evidence type="ECO:0000256" key="1">
    <source>
        <dbReference type="SAM" id="Phobius"/>
    </source>
</evidence>
<dbReference type="RefSeq" id="WP_015017978.1">
    <property type="nucleotide sequence ID" value="NC_018719.1"/>
</dbReference>
<dbReference type="EMBL" id="CP002408">
    <property type="protein sequence ID" value="AFU57432.1"/>
    <property type="molecule type" value="Genomic_DNA"/>
</dbReference>